<reference evidence="1" key="2">
    <citation type="submission" date="2021-04" db="EMBL/GenBank/DDBJ databases">
        <authorList>
            <person name="Gilroy R."/>
        </authorList>
    </citation>
    <scope>NUCLEOTIDE SEQUENCE</scope>
    <source>
        <strain evidence="1">ChiW4-1371</strain>
    </source>
</reference>
<gene>
    <name evidence="1" type="ORF">H9804_10585</name>
</gene>
<dbReference type="Proteomes" id="UP000824176">
    <property type="component" value="Unassembled WGS sequence"/>
</dbReference>
<dbReference type="EMBL" id="DXAQ01000159">
    <property type="protein sequence ID" value="HIZ90382.1"/>
    <property type="molecule type" value="Genomic_DNA"/>
</dbReference>
<dbReference type="Pfam" id="PF06245">
    <property type="entry name" value="DUF1015"/>
    <property type="match status" value="1"/>
</dbReference>
<proteinExistence type="predicted"/>
<evidence type="ECO:0000313" key="2">
    <source>
        <dbReference type="Proteomes" id="UP000824176"/>
    </source>
</evidence>
<accession>A0A9D2KD28</accession>
<dbReference type="AlphaFoldDB" id="A0A9D2KD28"/>
<comment type="caution">
    <text evidence="1">The sequence shown here is derived from an EMBL/GenBank/DDBJ whole genome shotgun (WGS) entry which is preliminary data.</text>
</comment>
<dbReference type="PANTHER" id="PTHR36454">
    <property type="entry name" value="LMO2823 PROTEIN"/>
    <property type="match status" value="1"/>
</dbReference>
<organism evidence="1 2">
    <name type="scientific">Candidatus Mucispirillum faecigallinarum</name>
    <dbReference type="NCBI Taxonomy" id="2838699"/>
    <lineage>
        <taxon>Bacteria</taxon>
        <taxon>Pseudomonadati</taxon>
        <taxon>Deferribacterota</taxon>
        <taxon>Deferribacteres</taxon>
        <taxon>Deferribacterales</taxon>
        <taxon>Mucispirillaceae</taxon>
        <taxon>Mucispirillum</taxon>
    </lineage>
</organism>
<protein>
    <submittedName>
        <fullName evidence="1">DUF1015 domain-containing protein</fullName>
    </submittedName>
</protein>
<dbReference type="InterPro" id="IPR008323">
    <property type="entry name" value="UCP033563"/>
</dbReference>
<evidence type="ECO:0000313" key="1">
    <source>
        <dbReference type="EMBL" id="HIZ90382.1"/>
    </source>
</evidence>
<dbReference type="PIRSF" id="PIRSF033563">
    <property type="entry name" value="UCP033563"/>
    <property type="match status" value="1"/>
</dbReference>
<dbReference type="PANTHER" id="PTHR36454:SF1">
    <property type="entry name" value="DUF1015 DOMAIN-CONTAINING PROTEIN"/>
    <property type="match status" value="1"/>
</dbReference>
<reference evidence="1" key="1">
    <citation type="journal article" date="2021" name="PeerJ">
        <title>Extensive microbial diversity within the chicken gut microbiome revealed by metagenomics and culture.</title>
        <authorList>
            <person name="Gilroy R."/>
            <person name="Ravi A."/>
            <person name="Getino M."/>
            <person name="Pursley I."/>
            <person name="Horton D.L."/>
            <person name="Alikhan N.F."/>
            <person name="Baker D."/>
            <person name="Gharbi K."/>
            <person name="Hall N."/>
            <person name="Watson M."/>
            <person name="Adriaenssens E.M."/>
            <person name="Foster-Nyarko E."/>
            <person name="Jarju S."/>
            <person name="Secka A."/>
            <person name="Antonio M."/>
            <person name="Oren A."/>
            <person name="Chaudhuri R.R."/>
            <person name="La Ragione R."/>
            <person name="Hildebrand F."/>
            <person name="Pallen M.J."/>
        </authorList>
    </citation>
    <scope>NUCLEOTIDE SEQUENCE</scope>
    <source>
        <strain evidence="1">ChiW4-1371</strain>
    </source>
</reference>
<name>A0A9D2KD28_9BACT</name>
<sequence length="419" mass="48353">MAIVRPFRGVRYNTEQVLLKNVITPPYDVISPEMRAAYVAKSPYNVALIDLPVGGDDRYTIAGNLYRKWKDEGILVKDKEKSFYLYEQIYEYGGKTYVRSGFVGALKLSEFGKGQVFPHEKTLSGPKIDRYELMKASKANFSQIFGLYQDNENRLSVLFNDIKKTMPSASAIDEAGVKHSVWAISEEEDIVKIESFMRDKAIYIADGHHRYETALKYRDDMRAQEGLTEGEERNYDYVMMMFVNFMDEGLKVFPTHRVIDVADNFEDKDFLDYASTLFEITNLENREMAEKYLKDNLGTPGAWVYYGKQGIYGMHLLQEAMENQHPVYRKVSTYLLEDLVLKGYFKYSDERLLAKAGIHFIQSWEEIDEYKKAHSAVAFVLNGENMESIRDVSESGLVMPQKSTYFYPKLATGLLFNDL</sequence>